<sequence>MVPALPAWPPPTNPATQRDGLPAGAGTAGTPVSPVSGVPASGPPAPDRPASGLYGAAPTTAWPAAATSGVPAPATGPAGSRAAVGVPAGRPEPGTADLASIVYGTDGPGFATVALPTGNQLDNSGSLTGHILAQGWTDAPAARSSTAKVVIVMAASLGLLVAIGVLVVLLAGDAMDGLVGGLLNS</sequence>
<dbReference type="EMBL" id="CP058905">
    <property type="protein sequence ID" value="QLJ98906.1"/>
    <property type="molecule type" value="Genomic_DNA"/>
</dbReference>
<keyword evidence="2" id="KW-0472">Membrane</keyword>
<name>A0A7D6C6G6_9ACTN</name>
<dbReference type="AlphaFoldDB" id="A0A7D6C6G6"/>
<organism evidence="3">
    <name type="scientific">Micromonospora carbonacea</name>
    <dbReference type="NCBI Taxonomy" id="47853"/>
    <lineage>
        <taxon>Bacteria</taxon>
        <taxon>Bacillati</taxon>
        <taxon>Actinomycetota</taxon>
        <taxon>Actinomycetes</taxon>
        <taxon>Micromonosporales</taxon>
        <taxon>Micromonosporaceae</taxon>
        <taxon>Micromonospora</taxon>
    </lineage>
</organism>
<feature type="region of interest" description="Disordered" evidence="1">
    <location>
        <begin position="1"/>
        <end position="56"/>
    </location>
</feature>
<gene>
    <name evidence="3" type="ORF">HZU44_01450</name>
</gene>
<evidence type="ECO:0000256" key="1">
    <source>
        <dbReference type="SAM" id="MobiDB-lite"/>
    </source>
</evidence>
<feature type="compositionally biased region" description="Pro residues" evidence="1">
    <location>
        <begin position="1"/>
        <end position="13"/>
    </location>
</feature>
<keyword evidence="2" id="KW-0812">Transmembrane</keyword>
<evidence type="ECO:0000313" key="3">
    <source>
        <dbReference type="EMBL" id="QLJ98906.1"/>
    </source>
</evidence>
<accession>A0A7D6C6G6</accession>
<evidence type="ECO:0000256" key="2">
    <source>
        <dbReference type="SAM" id="Phobius"/>
    </source>
</evidence>
<protein>
    <submittedName>
        <fullName evidence="3">Uncharacterized protein</fullName>
    </submittedName>
</protein>
<keyword evidence="2" id="KW-1133">Transmembrane helix</keyword>
<reference evidence="3" key="1">
    <citation type="submission" date="2020-08" db="EMBL/GenBank/DDBJ databases">
        <title>A bifunctional nitrone conjugated secondary metabolite targeting the ribosome.</title>
        <authorList>
            <person name="Limbrick E.M."/>
            <person name="Graf M."/>
            <person name="Derewacz D.K."/>
            <person name="Nguyen F."/>
            <person name="Spraggins J.M."/>
            <person name="Wieland M."/>
            <person name="Ynigez-Gutierrez A.E."/>
            <person name="Reisman B.J."/>
            <person name="Zinshteyn B."/>
            <person name="McCulloch K."/>
            <person name="Iverson T.M."/>
            <person name="Green R."/>
            <person name="Wilson D.N."/>
            <person name="Bachmann B.O."/>
        </authorList>
    </citation>
    <scope>NUCLEOTIDE SEQUENCE</scope>
    <source>
        <strain evidence="3">Africana</strain>
    </source>
</reference>
<feature type="transmembrane region" description="Helical" evidence="2">
    <location>
        <begin position="149"/>
        <end position="172"/>
    </location>
</feature>
<feature type="compositionally biased region" description="Low complexity" evidence="1">
    <location>
        <begin position="22"/>
        <end position="40"/>
    </location>
</feature>
<proteinExistence type="predicted"/>